<keyword evidence="2" id="KW-1185">Reference proteome</keyword>
<accession>A0A812CLP5</accession>
<protein>
    <submittedName>
        <fullName evidence="1">Uncharacterized protein</fullName>
    </submittedName>
</protein>
<organism evidence="1 2">
    <name type="scientific">Acanthosepion pharaonis</name>
    <name type="common">Pharaoh cuttlefish</name>
    <name type="synonym">Sepia pharaonis</name>
    <dbReference type="NCBI Taxonomy" id="158019"/>
    <lineage>
        <taxon>Eukaryota</taxon>
        <taxon>Metazoa</taxon>
        <taxon>Spiralia</taxon>
        <taxon>Lophotrochozoa</taxon>
        <taxon>Mollusca</taxon>
        <taxon>Cephalopoda</taxon>
        <taxon>Coleoidea</taxon>
        <taxon>Decapodiformes</taxon>
        <taxon>Sepiida</taxon>
        <taxon>Sepiina</taxon>
        <taxon>Sepiidae</taxon>
        <taxon>Acanthosepion</taxon>
    </lineage>
</organism>
<reference evidence="1" key="1">
    <citation type="submission" date="2021-01" db="EMBL/GenBank/DDBJ databases">
        <authorList>
            <person name="Li R."/>
            <person name="Bekaert M."/>
        </authorList>
    </citation>
    <scope>NUCLEOTIDE SEQUENCE</scope>
    <source>
        <strain evidence="1">Farmed</strain>
    </source>
</reference>
<sequence>MNVVHRIRHMCKGIFLNDIYHGNLHKMILQDDEITSIIKRIEILLLDAKNWLDQVQNHRKKMFEALTYPIENLDQLHRILKLLQQIRDLQNKTDQVHLAIEEAYNKLRMYGLQLPRTEVEDVKHLQIRWQNLVELSEEIEKSLFTEKRASFEQEIDGENMHVCCYFFFTANAFSPKQHLGTSLFFLYGKLCNIQLFFSGASLRGLLFKFSLKL</sequence>
<evidence type="ECO:0000313" key="2">
    <source>
        <dbReference type="Proteomes" id="UP000597762"/>
    </source>
</evidence>
<comment type="caution">
    <text evidence="1">The sequence shown here is derived from an EMBL/GenBank/DDBJ whole genome shotgun (WGS) entry which is preliminary data.</text>
</comment>
<dbReference type="Proteomes" id="UP000597762">
    <property type="component" value="Unassembled WGS sequence"/>
</dbReference>
<gene>
    <name evidence="1" type="ORF">SPHA_37119</name>
</gene>
<name>A0A812CLP5_ACAPH</name>
<dbReference type="EMBL" id="CAHIKZ030001646">
    <property type="protein sequence ID" value="CAE1271145.1"/>
    <property type="molecule type" value="Genomic_DNA"/>
</dbReference>
<proteinExistence type="predicted"/>
<evidence type="ECO:0000313" key="1">
    <source>
        <dbReference type="EMBL" id="CAE1271145.1"/>
    </source>
</evidence>
<dbReference type="AlphaFoldDB" id="A0A812CLP5"/>